<organism evidence="1 2">
    <name type="scientific">Allonocardiopsis opalescens</name>
    <dbReference type="NCBI Taxonomy" id="1144618"/>
    <lineage>
        <taxon>Bacteria</taxon>
        <taxon>Bacillati</taxon>
        <taxon>Actinomycetota</taxon>
        <taxon>Actinomycetes</taxon>
        <taxon>Streptosporangiales</taxon>
        <taxon>Allonocardiopsis</taxon>
    </lineage>
</organism>
<dbReference type="Gene3D" id="3.20.20.70">
    <property type="entry name" value="Aldolase class I"/>
    <property type="match status" value="2"/>
</dbReference>
<comment type="caution">
    <text evidence="1">The sequence shown here is derived from an EMBL/GenBank/DDBJ whole genome shotgun (WGS) entry which is preliminary data.</text>
</comment>
<proteinExistence type="predicted"/>
<sequence>MRIVACLNGSRSTGEHPSVPVAPRQLADDARAAVDAGATEVHLHPRGEDGAESLEPQAVAAAVAAVRAAVPGVVVGVTTSLSAEPDPLRRYDLINRWSELPDLASVNMHEPGSAEVVRELLDRRVGIEAGLWTPDAARILLASGLAGEVGAVLVEPMDPEPERALAAAAEIDRLLDARGVRAPRLLHGTGAAAWPLLAAAVEQGRDIRIGLEDVLTEPSGARADGNAALVRLAVARAAEAGRARLS</sequence>
<gene>
    <name evidence="1" type="ORF">CLV72_102277</name>
</gene>
<keyword evidence="2" id="KW-1185">Reference proteome</keyword>
<dbReference type="PANTHER" id="PTHR37418">
    <property type="entry name" value="3-KETO-5-AMINOHEXANOATE CLEAVAGE ENZYME-RELATED"/>
    <property type="match status" value="1"/>
</dbReference>
<reference evidence="1 2" key="1">
    <citation type="submission" date="2018-03" db="EMBL/GenBank/DDBJ databases">
        <title>Genomic Encyclopedia of Archaeal and Bacterial Type Strains, Phase II (KMG-II): from individual species to whole genera.</title>
        <authorList>
            <person name="Goeker M."/>
        </authorList>
    </citation>
    <scope>NUCLEOTIDE SEQUENCE [LARGE SCALE GENOMIC DNA]</scope>
    <source>
        <strain evidence="1 2">DSM 45601</strain>
    </source>
</reference>
<evidence type="ECO:0000313" key="1">
    <source>
        <dbReference type="EMBL" id="PRY00646.1"/>
    </source>
</evidence>
<name>A0A2T0Q9S2_9ACTN</name>
<dbReference type="RefSeq" id="WP_106242401.1">
    <property type="nucleotide sequence ID" value="NZ_PVZC01000002.1"/>
</dbReference>
<dbReference type="Proteomes" id="UP000237846">
    <property type="component" value="Unassembled WGS sequence"/>
</dbReference>
<dbReference type="PANTHER" id="PTHR37418:SF1">
    <property type="entry name" value="3-KETO-5-AMINOHEXANOATE CLEAVAGE PROTEIN"/>
    <property type="match status" value="1"/>
</dbReference>
<dbReference type="InterPro" id="IPR008567">
    <property type="entry name" value="BKACE"/>
</dbReference>
<evidence type="ECO:0000313" key="2">
    <source>
        <dbReference type="Proteomes" id="UP000237846"/>
    </source>
</evidence>
<dbReference type="Pfam" id="PF05853">
    <property type="entry name" value="BKACE"/>
    <property type="match status" value="2"/>
</dbReference>
<dbReference type="OrthoDB" id="3424160at2"/>
<accession>A0A2T0Q9S2</accession>
<dbReference type="AlphaFoldDB" id="A0A2T0Q9S2"/>
<dbReference type="EMBL" id="PVZC01000002">
    <property type="protein sequence ID" value="PRY00646.1"/>
    <property type="molecule type" value="Genomic_DNA"/>
</dbReference>
<dbReference type="InterPro" id="IPR013785">
    <property type="entry name" value="Aldolase_TIM"/>
</dbReference>
<dbReference type="GO" id="GO:0043720">
    <property type="term" value="F:3-keto-5-aminohexanoate cleavage activity"/>
    <property type="evidence" value="ECO:0007669"/>
    <property type="project" value="InterPro"/>
</dbReference>
<protein>
    <submittedName>
        <fullName evidence="1">Uncharacterized protein (DUF849 family)</fullName>
    </submittedName>
</protein>